<protein>
    <recommendedName>
        <fullName evidence="2">histone acetyltransferase</fullName>
        <ecNumber evidence="2">2.3.1.48</ecNumber>
    </recommendedName>
</protein>
<dbReference type="EC" id="2.3.1.48" evidence="2"/>
<dbReference type="GO" id="GO:0032931">
    <property type="term" value="F:histone H3K56 acetyltransferase activity"/>
    <property type="evidence" value="ECO:0007669"/>
    <property type="project" value="TreeGrafter"/>
</dbReference>
<dbReference type="GO" id="GO:0005634">
    <property type="term" value="C:nucleus"/>
    <property type="evidence" value="ECO:0007669"/>
    <property type="project" value="UniProtKB-SubCell"/>
</dbReference>
<dbReference type="PANTHER" id="PTHR31571:SF2">
    <property type="entry name" value="HISTONE ACETYLTRANSFERASE RTT109"/>
    <property type="match status" value="1"/>
</dbReference>
<dbReference type="PANTHER" id="PTHR31571">
    <property type="entry name" value="ALTERED INHERITANCE OF MITOCHONDRIA PROTEIN 6"/>
    <property type="match status" value="1"/>
</dbReference>
<evidence type="ECO:0000256" key="6">
    <source>
        <dbReference type="ARBA" id="ARBA00023015"/>
    </source>
</evidence>
<evidence type="ECO:0000256" key="3">
    <source>
        <dbReference type="ARBA" id="ARBA00022679"/>
    </source>
</evidence>
<dbReference type="InterPro" id="IPR051236">
    <property type="entry name" value="HAT_RTT109-like"/>
</dbReference>
<dbReference type="GO" id="GO:0006355">
    <property type="term" value="P:regulation of DNA-templated transcription"/>
    <property type="evidence" value="ECO:0007669"/>
    <property type="project" value="InterPro"/>
</dbReference>
<evidence type="ECO:0000313" key="11">
    <source>
        <dbReference type="EMBL" id="KAK0510764.1"/>
    </source>
</evidence>
<proteinExistence type="predicted"/>
<organism evidence="11 12">
    <name type="scientific">Cladonia borealis</name>
    <dbReference type="NCBI Taxonomy" id="184061"/>
    <lineage>
        <taxon>Eukaryota</taxon>
        <taxon>Fungi</taxon>
        <taxon>Dikarya</taxon>
        <taxon>Ascomycota</taxon>
        <taxon>Pezizomycotina</taxon>
        <taxon>Lecanoromycetes</taxon>
        <taxon>OSLEUM clade</taxon>
        <taxon>Lecanoromycetidae</taxon>
        <taxon>Lecanorales</taxon>
        <taxon>Lecanorineae</taxon>
        <taxon>Cladoniaceae</taxon>
        <taxon>Cladonia</taxon>
    </lineage>
</organism>
<evidence type="ECO:0000256" key="10">
    <source>
        <dbReference type="SAM" id="MobiDB-lite"/>
    </source>
</evidence>
<dbReference type="EMBL" id="JAFEKC020000015">
    <property type="protein sequence ID" value="KAK0510764.1"/>
    <property type="molecule type" value="Genomic_DNA"/>
</dbReference>
<comment type="subcellular location">
    <subcellularLocation>
        <location evidence="1">Nucleus</location>
    </subcellularLocation>
</comment>
<keyword evidence="12" id="KW-1185">Reference proteome</keyword>
<gene>
    <name evidence="11" type="ORF">JMJ35_007196</name>
</gene>
<dbReference type="PROSITE" id="PS51728">
    <property type="entry name" value="RTT109_HAT"/>
    <property type="match status" value="1"/>
</dbReference>
<evidence type="ECO:0000256" key="4">
    <source>
        <dbReference type="ARBA" id="ARBA00022763"/>
    </source>
</evidence>
<dbReference type="SMART" id="SM01250">
    <property type="entry name" value="KAT11"/>
    <property type="match status" value="1"/>
</dbReference>
<keyword evidence="8" id="KW-0539">Nucleus</keyword>
<evidence type="ECO:0000313" key="12">
    <source>
        <dbReference type="Proteomes" id="UP001166286"/>
    </source>
</evidence>
<keyword evidence="7" id="KW-0804">Transcription</keyword>
<name>A0AA39V442_9LECA</name>
<keyword evidence="5" id="KW-0007">Acetylation</keyword>
<sequence length="500" mass="56015">MALEEKSSLNDCFAELLPHGCRFTIHHLSTPPTECPAIFAAPPGELPEDTYCESHFLSVSIDPDGRQLQVFAIEILIYTTNHLTTLFVSKADSTGYLQLLKLPKGTPSPLRILSTTFLQYLIEERRRPDRRLVLSLFARAQNQYLFPGSVENSHKHVLDDRGLIKWWCKVVDPILGIYGDEDDQGSKRNGSTTSEPGVKSHGFLRVPGCDTYETRGFIPGSGHAKGQKRWSTADPLVELGKQPHLPERCLIPRFPDDPKARFVEQLDDELPDEVTQPPLSQIENVPFTKKHTGRWRSVQSLEQFWEMMSFRQECSSGRLVGFLWALFSPDNLDRTRNPGNLGENTQKPSQNALPTQLDSQHQESARLPRQSPLRSSPAPEPLSKMPLMSPSNPSPAPTPGKAEETAIQALPEETKSYYWPLSSRGEVVLRQKDYEKVGNLLLRLDYADEEIAADSTRKWIEDVAQRSGVKNWGFSVAGEFVPPVINDVGAQQSNANVEPG</sequence>
<reference evidence="11" key="1">
    <citation type="submission" date="2023-03" db="EMBL/GenBank/DDBJ databases">
        <title>Complete genome of Cladonia borealis.</title>
        <authorList>
            <person name="Park H."/>
        </authorList>
    </citation>
    <scope>NUCLEOTIDE SEQUENCE</scope>
    <source>
        <strain evidence="11">ANT050790</strain>
    </source>
</reference>
<accession>A0AA39V442</accession>
<evidence type="ECO:0000256" key="1">
    <source>
        <dbReference type="ARBA" id="ARBA00004123"/>
    </source>
</evidence>
<comment type="catalytic activity">
    <reaction evidence="9">
        <text>L-lysyl-[histone] + acetyl-CoA = N(6)-acetyl-L-lysyl-[histone] + CoA + H(+)</text>
        <dbReference type="Rhea" id="RHEA:21992"/>
        <dbReference type="Rhea" id="RHEA-COMP:9845"/>
        <dbReference type="Rhea" id="RHEA-COMP:11338"/>
        <dbReference type="ChEBI" id="CHEBI:15378"/>
        <dbReference type="ChEBI" id="CHEBI:29969"/>
        <dbReference type="ChEBI" id="CHEBI:57287"/>
        <dbReference type="ChEBI" id="CHEBI:57288"/>
        <dbReference type="ChEBI" id="CHEBI:61930"/>
        <dbReference type="EC" id="2.3.1.48"/>
    </reaction>
    <physiologicalReaction direction="left-to-right" evidence="9">
        <dbReference type="Rhea" id="RHEA:21993"/>
    </physiologicalReaction>
</comment>
<evidence type="ECO:0000256" key="2">
    <source>
        <dbReference type="ARBA" id="ARBA00013184"/>
    </source>
</evidence>
<dbReference type="AlphaFoldDB" id="A0AA39V442"/>
<keyword evidence="3" id="KW-0808">Transferase</keyword>
<dbReference type="Proteomes" id="UP001166286">
    <property type="component" value="Unassembled WGS sequence"/>
</dbReference>
<dbReference type="InterPro" id="IPR013178">
    <property type="entry name" value="Histone_AcTrfase_Rtt109/CBP"/>
</dbReference>
<feature type="region of interest" description="Disordered" evidence="10">
    <location>
        <begin position="181"/>
        <end position="200"/>
    </location>
</feature>
<evidence type="ECO:0000256" key="9">
    <source>
        <dbReference type="ARBA" id="ARBA00048940"/>
    </source>
</evidence>
<evidence type="ECO:0000256" key="7">
    <source>
        <dbReference type="ARBA" id="ARBA00023163"/>
    </source>
</evidence>
<comment type="caution">
    <text evidence="11">The sequence shown here is derived from an EMBL/GenBank/DDBJ whole genome shotgun (WGS) entry which is preliminary data.</text>
</comment>
<keyword evidence="4" id="KW-0227">DNA damage</keyword>
<evidence type="ECO:0000256" key="5">
    <source>
        <dbReference type="ARBA" id="ARBA00022990"/>
    </source>
</evidence>
<evidence type="ECO:0000256" key="8">
    <source>
        <dbReference type="ARBA" id="ARBA00023242"/>
    </source>
</evidence>
<dbReference type="InterPro" id="IPR016849">
    <property type="entry name" value="Rtt109"/>
</dbReference>
<keyword evidence="6" id="KW-0805">Transcription regulation</keyword>
<dbReference type="Pfam" id="PF08214">
    <property type="entry name" value="HAT_KAT11"/>
    <property type="match status" value="1"/>
</dbReference>
<feature type="compositionally biased region" description="Polar residues" evidence="10">
    <location>
        <begin position="342"/>
        <end position="359"/>
    </location>
</feature>
<dbReference type="GO" id="GO:0006974">
    <property type="term" value="P:DNA damage response"/>
    <property type="evidence" value="ECO:0007669"/>
    <property type="project" value="UniProtKB-KW"/>
</dbReference>
<feature type="region of interest" description="Disordered" evidence="10">
    <location>
        <begin position="335"/>
        <end position="403"/>
    </location>
</feature>